<dbReference type="OrthoDB" id="9986666at2759"/>
<accession>A0A815MJP5</accession>
<sequence length="343" mass="40755">ILSQQIPTFMSKVCEHPFCTRSISATCSNHCQLDLCQEHTIEHKALFLAQYEKSFNRVTESLNEIINSIEETKKNLNNNYEKDIFLVNENHNNKLNELEQEFQFVISTQKLIKQKLQLLNDVKNDQAFLYQYEIEQIKLYLTKIHEYHQDKIAKENNKNDMETSSSFNSNTNADVDYSHKLNTNIKYNNVKHFYGQCPLTRLGIYGLTDKHKLRLCSSNRKISDICLIKHFNRYHHLKWILSSTLTKAIINKLDPFTTCIFQTEFDIIDPYFHRIRCPLNKIKSYNCRRLIFTGSLKKHLLKFHHFKLKTCNNIMKAIKSKISLMKIDFDEDEFKFNDKNQFM</sequence>
<evidence type="ECO:0000313" key="2">
    <source>
        <dbReference type="EMBL" id="CAF1422492.1"/>
    </source>
</evidence>
<evidence type="ECO:0000256" key="1">
    <source>
        <dbReference type="SAM" id="Coils"/>
    </source>
</evidence>
<feature type="coiled-coil region" evidence="1">
    <location>
        <begin position="59"/>
        <end position="108"/>
    </location>
</feature>
<protein>
    <submittedName>
        <fullName evidence="2">Uncharacterized protein</fullName>
    </submittedName>
</protein>
<dbReference type="Proteomes" id="UP000663882">
    <property type="component" value="Unassembled WGS sequence"/>
</dbReference>
<gene>
    <name evidence="2" type="ORF">RFH988_LOCUS35631</name>
</gene>
<name>A0A815MJP5_9BILA</name>
<reference evidence="2" key="1">
    <citation type="submission" date="2021-02" db="EMBL/GenBank/DDBJ databases">
        <authorList>
            <person name="Nowell W R."/>
        </authorList>
    </citation>
    <scope>NUCLEOTIDE SEQUENCE</scope>
</reference>
<comment type="caution">
    <text evidence="2">The sequence shown here is derived from an EMBL/GenBank/DDBJ whole genome shotgun (WGS) entry which is preliminary data.</text>
</comment>
<dbReference type="AlphaFoldDB" id="A0A815MJP5"/>
<keyword evidence="1" id="KW-0175">Coiled coil</keyword>
<organism evidence="2 3">
    <name type="scientific">Rotaria sordida</name>
    <dbReference type="NCBI Taxonomy" id="392033"/>
    <lineage>
        <taxon>Eukaryota</taxon>
        <taxon>Metazoa</taxon>
        <taxon>Spiralia</taxon>
        <taxon>Gnathifera</taxon>
        <taxon>Rotifera</taxon>
        <taxon>Eurotatoria</taxon>
        <taxon>Bdelloidea</taxon>
        <taxon>Philodinida</taxon>
        <taxon>Philodinidae</taxon>
        <taxon>Rotaria</taxon>
    </lineage>
</organism>
<proteinExistence type="predicted"/>
<feature type="non-terminal residue" evidence="2">
    <location>
        <position position="1"/>
    </location>
</feature>
<dbReference type="EMBL" id="CAJNOO010005538">
    <property type="protein sequence ID" value="CAF1422492.1"/>
    <property type="molecule type" value="Genomic_DNA"/>
</dbReference>
<evidence type="ECO:0000313" key="3">
    <source>
        <dbReference type="Proteomes" id="UP000663882"/>
    </source>
</evidence>